<feature type="transmembrane region" description="Helical" evidence="2">
    <location>
        <begin position="7"/>
        <end position="29"/>
    </location>
</feature>
<gene>
    <name evidence="3" type="ORF">G4952_09730</name>
</gene>
<feature type="transmembrane region" description="Helical" evidence="2">
    <location>
        <begin position="110"/>
        <end position="127"/>
    </location>
</feature>
<feature type="transmembrane region" description="Helical" evidence="2">
    <location>
        <begin position="134"/>
        <end position="154"/>
    </location>
</feature>
<keyword evidence="2" id="KW-0472">Membrane</keyword>
<feature type="compositionally biased region" description="Basic and acidic residues" evidence="1">
    <location>
        <begin position="244"/>
        <end position="253"/>
    </location>
</feature>
<feature type="region of interest" description="Disordered" evidence="1">
    <location>
        <begin position="241"/>
        <end position="276"/>
    </location>
</feature>
<dbReference type="EMBL" id="JAAIPF010000020">
    <property type="protein sequence ID" value="NSF74089.1"/>
    <property type="molecule type" value="Genomic_DNA"/>
</dbReference>
<organism evidence="3 4">
    <name type="scientific">Blautia wexlerae</name>
    <dbReference type="NCBI Taxonomy" id="418240"/>
    <lineage>
        <taxon>Bacteria</taxon>
        <taxon>Bacillati</taxon>
        <taxon>Bacillota</taxon>
        <taxon>Clostridia</taxon>
        <taxon>Lachnospirales</taxon>
        <taxon>Lachnospiraceae</taxon>
        <taxon>Blautia</taxon>
    </lineage>
</organism>
<feature type="compositionally biased region" description="Acidic residues" evidence="1">
    <location>
        <begin position="289"/>
        <end position="306"/>
    </location>
</feature>
<accession>A0ABX2GP58</accession>
<feature type="compositionally biased region" description="Basic and acidic residues" evidence="1">
    <location>
        <begin position="176"/>
        <end position="211"/>
    </location>
</feature>
<feature type="region of interest" description="Disordered" evidence="1">
    <location>
        <begin position="176"/>
        <end position="212"/>
    </location>
</feature>
<keyword evidence="2" id="KW-0812">Transmembrane</keyword>
<protein>
    <recommendedName>
        <fullName evidence="5">Signal peptidase I</fullName>
    </recommendedName>
</protein>
<evidence type="ECO:0000313" key="3">
    <source>
        <dbReference type="EMBL" id="NSF74089.1"/>
    </source>
</evidence>
<keyword evidence="4" id="KW-1185">Reference proteome</keyword>
<evidence type="ECO:0000313" key="4">
    <source>
        <dbReference type="Proteomes" id="UP000822152"/>
    </source>
</evidence>
<keyword evidence="2" id="KW-1133">Transmembrane helix</keyword>
<evidence type="ECO:0000256" key="1">
    <source>
        <dbReference type="SAM" id="MobiDB-lite"/>
    </source>
</evidence>
<dbReference type="Proteomes" id="UP000822152">
    <property type="component" value="Unassembled WGS sequence"/>
</dbReference>
<name>A0ABX2GP58_9FIRM</name>
<comment type="caution">
    <text evidence="3">The sequence shown here is derived from an EMBL/GenBank/DDBJ whole genome shotgun (WGS) entry which is preliminary data.</text>
</comment>
<feature type="region of interest" description="Disordered" evidence="1">
    <location>
        <begin position="289"/>
        <end position="311"/>
    </location>
</feature>
<reference evidence="3 4" key="1">
    <citation type="journal article" date="2020" name="Cell Host Microbe">
        <title>Functional and Genomic Variation between Human-Derived Isolates of Lachnospiraceae Reveals Inter- and Intra-Species Diversity.</title>
        <authorList>
            <person name="Sorbara M.T."/>
            <person name="Littmann E.R."/>
            <person name="Fontana E."/>
            <person name="Moody T.U."/>
            <person name="Kohout C.E."/>
            <person name="Gjonbalaj M."/>
            <person name="Eaton V."/>
            <person name="Seok R."/>
            <person name="Leiner I.M."/>
            <person name="Pamer E.G."/>
        </authorList>
    </citation>
    <scope>NUCLEOTIDE SEQUENCE [LARGE SCALE GENOMIC DNA]</scope>
    <source>
        <strain evidence="3 4">MSK.20.11</strain>
    </source>
</reference>
<proteinExistence type="predicted"/>
<feature type="compositionally biased region" description="Acidic residues" evidence="1">
    <location>
        <begin position="259"/>
        <end position="269"/>
    </location>
</feature>
<evidence type="ECO:0008006" key="5">
    <source>
        <dbReference type="Google" id="ProtNLM"/>
    </source>
</evidence>
<sequence>MSKFLKFIVHFIVICTIICVVGLAVPPFLGITTEILDDSSKETNLPMGSVTYAIPVKTEEAAVGDSILYQGDSKAYKYMITEIDQENKTFQVIDASNSKEKALTVQAKEYFPKVVITIGYVGYLLIATESIEGLIILGLAVLFLIILYIIAELWKKDPQDDYDEMDTEPGYVKSKKELKREEKARQRRYKEEEKQIRKEEKQNQKGADAPRKKIRTGGFVDTIYEDELEPDNEKPVTVQTATSEAHELLKKEIAAATADEPEAQQEEPEKEVVISPTENIVTHLKEALEEEKQEPEAPVDEEEETESLPIRRMAIPVWSAAQIAESAKNQGDAPDIVKDDITKVTLFDYSDIVAGAKPASAEKQN</sequence>
<evidence type="ECO:0000256" key="2">
    <source>
        <dbReference type="SAM" id="Phobius"/>
    </source>
</evidence>
<dbReference type="RefSeq" id="WP_173743546.1">
    <property type="nucleotide sequence ID" value="NZ_JAAIPF010000020.1"/>
</dbReference>